<protein>
    <recommendedName>
        <fullName evidence="7">Major facilitator superfamily (MFS) profile domain-containing protein</fullName>
    </recommendedName>
</protein>
<dbReference type="GO" id="GO:0016020">
    <property type="term" value="C:membrane"/>
    <property type="evidence" value="ECO:0007669"/>
    <property type="project" value="UniProtKB-SubCell"/>
</dbReference>
<keyword evidence="3 6" id="KW-1133">Transmembrane helix</keyword>
<feature type="transmembrane region" description="Helical" evidence="6">
    <location>
        <begin position="470"/>
        <end position="489"/>
    </location>
</feature>
<dbReference type="PROSITE" id="PS50850">
    <property type="entry name" value="MFS"/>
    <property type="match status" value="1"/>
</dbReference>
<feature type="compositionally biased region" description="Acidic residues" evidence="5">
    <location>
        <begin position="354"/>
        <end position="380"/>
    </location>
</feature>
<feature type="region of interest" description="Disordered" evidence="5">
    <location>
        <begin position="730"/>
        <end position="772"/>
    </location>
</feature>
<keyword evidence="2 6" id="KW-0812">Transmembrane</keyword>
<feature type="compositionally biased region" description="Basic and acidic residues" evidence="5">
    <location>
        <begin position="331"/>
        <end position="353"/>
    </location>
</feature>
<evidence type="ECO:0000256" key="3">
    <source>
        <dbReference type="ARBA" id="ARBA00022989"/>
    </source>
</evidence>
<dbReference type="SUPFAM" id="SSF103473">
    <property type="entry name" value="MFS general substrate transporter"/>
    <property type="match status" value="1"/>
</dbReference>
<organism evidence="8 9">
    <name type="scientific">Talaromyces rugulosus</name>
    <name type="common">Penicillium rugulosum</name>
    <dbReference type="NCBI Taxonomy" id="121627"/>
    <lineage>
        <taxon>Eukaryota</taxon>
        <taxon>Fungi</taxon>
        <taxon>Dikarya</taxon>
        <taxon>Ascomycota</taxon>
        <taxon>Pezizomycotina</taxon>
        <taxon>Eurotiomycetes</taxon>
        <taxon>Eurotiomycetidae</taxon>
        <taxon>Eurotiales</taxon>
        <taxon>Trichocomaceae</taxon>
        <taxon>Talaromyces</taxon>
        <taxon>Talaromyces sect. Islandici</taxon>
    </lineage>
</organism>
<reference evidence="9" key="1">
    <citation type="submission" date="2020-06" db="EMBL/GenBank/DDBJ databases">
        <title>A chromosome-scale genome assembly of Talaromyces rugulosus W13939.</title>
        <authorList>
            <person name="Wang B."/>
            <person name="Guo L."/>
            <person name="Ye K."/>
            <person name="Wang L."/>
        </authorList>
    </citation>
    <scope>NUCLEOTIDE SEQUENCE [LARGE SCALE GENOMIC DNA]</scope>
    <source>
        <strain evidence="9">W13939</strain>
    </source>
</reference>
<dbReference type="InterPro" id="IPR020846">
    <property type="entry name" value="MFS_dom"/>
</dbReference>
<evidence type="ECO:0000256" key="4">
    <source>
        <dbReference type="ARBA" id="ARBA00023136"/>
    </source>
</evidence>
<evidence type="ECO:0000256" key="5">
    <source>
        <dbReference type="SAM" id="MobiDB-lite"/>
    </source>
</evidence>
<evidence type="ECO:0000313" key="9">
    <source>
        <dbReference type="Proteomes" id="UP000509510"/>
    </source>
</evidence>
<proteinExistence type="predicted"/>
<evidence type="ECO:0000259" key="7">
    <source>
        <dbReference type="PROSITE" id="PS50850"/>
    </source>
</evidence>
<dbReference type="GeneID" id="55997907"/>
<dbReference type="OrthoDB" id="433512at2759"/>
<dbReference type="EMBL" id="CP055903">
    <property type="protein sequence ID" value="QKX63258.1"/>
    <property type="molecule type" value="Genomic_DNA"/>
</dbReference>
<feature type="transmembrane region" description="Helical" evidence="6">
    <location>
        <begin position="534"/>
        <end position="559"/>
    </location>
</feature>
<dbReference type="Gene3D" id="1.20.1250.20">
    <property type="entry name" value="MFS general substrate transporter like domains"/>
    <property type="match status" value="2"/>
</dbReference>
<feature type="transmembrane region" description="Helical" evidence="6">
    <location>
        <begin position="240"/>
        <end position="258"/>
    </location>
</feature>
<dbReference type="RefSeq" id="XP_035349432.1">
    <property type="nucleotide sequence ID" value="XM_035493539.1"/>
</dbReference>
<feature type="compositionally biased region" description="Basic and acidic residues" evidence="5">
    <location>
        <begin position="748"/>
        <end position="762"/>
    </location>
</feature>
<dbReference type="KEGG" id="trg:TRUGW13939_10427"/>
<dbReference type="GO" id="GO:0022857">
    <property type="term" value="F:transmembrane transporter activity"/>
    <property type="evidence" value="ECO:0007669"/>
    <property type="project" value="InterPro"/>
</dbReference>
<feature type="transmembrane region" description="Helical" evidence="6">
    <location>
        <begin position="501"/>
        <end position="522"/>
    </location>
</feature>
<feature type="transmembrane region" description="Helical" evidence="6">
    <location>
        <begin position="190"/>
        <end position="215"/>
    </location>
</feature>
<feature type="compositionally biased region" description="Low complexity" evidence="5">
    <location>
        <begin position="735"/>
        <end position="746"/>
    </location>
</feature>
<feature type="transmembrane region" description="Helical" evidence="6">
    <location>
        <begin position="404"/>
        <end position="424"/>
    </location>
</feature>
<keyword evidence="4 6" id="KW-0472">Membrane</keyword>
<dbReference type="PROSITE" id="PS00217">
    <property type="entry name" value="SUGAR_TRANSPORT_2"/>
    <property type="match status" value="1"/>
</dbReference>
<feature type="transmembrane region" description="Helical" evidence="6">
    <location>
        <begin position="96"/>
        <end position="116"/>
    </location>
</feature>
<feature type="transmembrane region" description="Helical" evidence="6">
    <location>
        <begin position="613"/>
        <end position="636"/>
    </location>
</feature>
<feature type="transmembrane region" description="Helical" evidence="6">
    <location>
        <begin position="123"/>
        <end position="143"/>
    </location>
</feature>
<dbReference type="AlphaFoldDB" id="A0A7H8RB72"/>
<feature type="domain" description="Major facilitator superfamily (MFS) profile" evidence="7">
    <location>
        <begin position="54"/>
        <end position="640"/>
    </location>
</feature>
<dbReference type="InterPro" id="IPR005828">
    <property type="entry name" value="MFS_sugar_transport-like"/>
</dbReference>
<sequence>MASERNNALVGFVNAFQKYVWIDPTVVIRPEATNIKNQKAVTGLIDSHGFDWRVWLVASSGFFTDSYNLFAVNVILPSLGYVYWPDNNDNVQELRINALTLSGSVVGMILFGILADTYGRRKLYGIELIIVIFGTLGTVQASSGSQDSMSVAGWLMFWRFFMGIGIGAEYPLSAVITAEFAPKHARARMMAAVFLMQALGQLAAALVGLVVLLSLGSKNNLENLSASDHTAQSVRCVDSIWRIVIGTGAVPALIAIIFRVTIPESPRYTLDVDRDGQRALEDTKDYYGAGHADGYGAYISAVELRDYPGHSNGSHQQYGITAGLDIDGDFDERQPPSPRRQEDTGRRGFHEAEQAEEEEEEEDSDSEQEDDVEDEDEDSQSIEYRPTLFSSTDLYDYFKTQENWHFLAGTTTCWFFLDVAFYGLGISNPRRIAQIWLSKAPEYDFSNSTLVDWQTTDPTKSIYDVLKSDGIQYIITVSIGSVVGSFVLIKLIDYVQRKALLMWSFIILAVLFAVIGGSLFAVEYTDMHAVTITLYVLSQLVFNIGPNALTFIVSVFYFFMIPQRLTKNKVSAEIFQTRYRATCHGISSAGGKLGSIVVQVLMSSFMTSPESKYMSSALFAFCGCMFLGAFCCWIWLPDTQEPRNSSKTALSIRENGNQDAVLGENESQAAVNEGNDGFGNRPFLSSYRIPNKSLEEASEGWLETIAHGQQLGFRIKINRLIAGSVPRETASKHTPYVQPVQPVQQQNHSERHDFQRHAESKNNNHAVSSRPAPELELYHKQLANYYLKIISNTASI</sequence>
<dbReference type="Proteomes" id="UP000509510">
    <property type="component" value="Chromosome VI"/>
</dbReference>
<feature type="region of interest" description="Disordered" evidence="5">
    <location>
        <begin position="310"/>
        <end position="383"/>
    </location>
</feature>
<dbReference type="InterPro" id="IPR005829">
    <property type="entry name" value="Sugar_transporter_CS"/>
</dbReference>
<dbReference type="Pfam" id="PF00083">
    <property type="entry name" value="Sugar_tr"/>
    <property type="match status" value="2"/>
</dbReference>
<evidence type="ECO:0000313" key="8">
    <source>
        <dbReference type="EMBL" id="QKX63258.1"/>
    </source>
</evidence>
<evidence type="ECO:0000256" key="2">
    <source>
        <dbReference type="ARBA" id="ARBA00022692"/>
    </source>
</evidence>
<dbReference type="PANTHER" id="PTHR24064">
    <property type="entry name" value="SOLUTE CARRIER FAMILY 22 MEMBER"/>
    <property type="match status" value="1"/>
</dbReference>
<gene>
    <name evidence="8" type="ORF">TRUGW13939_10427</name>
</gene>
<feature type="transmembrane region" description="Helical" evidence="6">
    <location>
        <begin position="155"/>
        <end position="178"/>
    </location>
</feature>
<evidence type="ECO:0000256" key="6">
    <source>
        <dbReference type="SAM" id="Phobius"/>
    </source>
</evidence>
<comment type="subcellular location">
    <subcellularLocation>
        <location evidence="1">Membrane</location>
        <topology evidence="1">Multi-pass membrane protein</topology>
    </subcellularLocation>
</comment>
<keyword evidence="9" id="KW-1185">Reference proteome</keyword>
<dbReference type="InterPro" id="IPR036259">
    <property type="entry name" value="MFS_trans_sf"/>
</dbReference>
<accession>A0A7H8RB72</accession>
<name>A0A7H8RB72_TALRU</name>
<evidence type="ECO:0000256" key="1">
    <source>
        <dbReference type="ARBA" id="ARBA00004141"/>
    </source>
</evidence>